<keyword evidence="3" id="KW-1003">Cell membrane</keyword>
<protein>
    <recommendedName>
        <fullName evidence="10">Transporter</fullName>
    </recommendedName>
</protein>
<evidence type="ECO:0000256" key="7">
    <source>
        <dbReference type="SAM" id="Phobius"/>
    </source>
</evidence>
<feature type="transmembrane region" description="Helical" evidence="7">
    <location>
        <begin position="96"/>
        <end position="115"/>
    </location>
</feature>
<evidence type="ECO:0000256" key="6">
    <source>
        <dbReference type="ARBA" id="ARBA00023136"/>
    </source>
</evidence>
<dbReference type="STRING" id="1121256.SAMN02746089_00285"/>
<proteinExistence type="predicted"/>
<dbReference type="InterPro" id="IPR004776">
    <property type="entry name" value="Mem_transp_PIN-like"/>
</dbReference>
<evidence type="ECO:0000313" key="8">
    <source>
        <dbReference type="EMBL" id="SHE47110.1"/>
    </source>
</evidence>
<keyword evidence="9" id="KW-1185">Reference proteome</keyword>
<feature type="transmembrane region" description="Helical" evidence="7">
    <location>
        <begin position="127"/>
        <end position="148"/>
    </location>
</feature>
<name>A0A1M4TRJ0_9THEO</name>
<dbReference type="PANTHER" id="PTHR36838">
    <property type="entry name" value="AUXIN EFFLUX CARRIER FAMILY PROTEIN"/>
    <property type="match status" value="1"/>
</dbReference>
<dbReference type="PANTHER" id="PTHR36838:SF3">
    <property type="entry name" value="TRANSPORTER AUXIN EFFLUX CARRIER EC FAMILY"/>
    <property type="match status" value="1"/>
</dbReference>
<reference evidence="8 9" key="1">
    <citation type="submission" date="2016-11" db="EMBL/GenBank/DDBJ databases">
        <authorList>
            <person name="Jaros S."/>
            <person name="Januszkiewicz K."/>
            <person name="Wedrychowicz H."/>
        </authorList>
    </citation>
    <scope>NUCLEOTIDE SEQUENCE [LARGE SCALE GENOMIC DNA]</scope>
    <source>
        <strain evidence="8 9">DSM 17918</strain>
    </source>
</reference>
<dbReference type="EMBL" id="FQVH01000002">
    <property type="protein sequence ID" value="SHE47110.1"/>
    <property type="molecule type" value="Genomic_DNA"/>
</dbReference>
<evidence type="ECO:0008006" key="10">
    <source>
        <dbReference type="Google" id="ProtNLM"/>
    </source>
</evidence>
<gene>
    <name evidence="8" type="ORF">SAMN02746089_00285</name>
</gene>
<dbReference type="Proteomes" id="UP000184088">
    <property type="component" value="Unassembled WGS sequence"/>
</dbReference>
<evidence type="ECO:0000256" key="4">
    <source>
        <dbReference type="ARBA" id="ARBA00022692"/>
    </source>
</evidence>
<dbReference type="GO" id="GO:0055085">
    <property type="term" value="P:transmembrane transport"/>
    <property type="evidence" value="ECO:0007669"/>
    <property type="project" value="InterPro"/>
</dbReference>
<dbReference type="OrthoDB" id="3238334at2"/>
<sequence length="305" mass="34208">MNQLIIEEKILLNITTLFFGYIIKRLRILPEGTGDVLSKFILYITLPATILNVFMNSKIYPQLFILPVTSIILGVLTFVFGYFVIRKIDLESKTKWTLLISICGYNVGLFAFPFVQQVYGNKGLINMAMFDMGNSFIVFGLAYGISFLASEKEKIDLKAIVKKILLFLPLDVYVLSIVMNLMGIKFGKIPQQFISQLSIPNGVLALFTIGYFLDFNLNKDELKALVTGLFIKFLPGVLLFLLIPLIFSTKLLIIKVITIGAILPTPMVAVIYSSDRGLNVKLSSIFVTATILVSLVFMVIIMLSW</sequence>
<feature type="transmembrane region" description="Helical" evidence="7">
    <location>
        <begin position="193"/>
        <end position="213"/>
    </location>
</feature>
<evidence type="ECO:0000313" key="9">
    <source>
        <dbReference type="Proteomes" id="UP000184088"/>
    </source>
</evidence>
<keyword evidence="5 7" id="KW-1133">Transmembrane helix</keyword>
<dbReference type="Pfam" id="PF03547">
    <property type="entry name" value="Mem_trans"/>
    <property type="match status" value="1"/>
</dbReference>
<feature type="transmembrane region" description="Helical" evidence="7">
    <location>
        <begin position="225"/>
        <end position="246"/>
    </location>
</feature>
<keyword evidence="4 7" id="KW-0812">Transmembrane</keyword>
<feature type="transmembrane region" description="Helical" evidence="7">
    <location>
        <begin position="61"/>
        <end position="84"/>
    </location>
</feature>
<dbReference type="RefSeq" id="WP_073341313.1">
    <property type="nucleotide sequence ID" value="NZ_FQVH01000002.1"/>
</dbReference>
<organism evidence="8 9">
    <name type="scientific">Caldanaerobius fijiensis DSM 17918</name>
    <dbReference type="NCBI Taxonomy" id="1121256"/>
    <lineage>
        <taxon>Bacteria</taxon>
        <taxon>Bacillati</taxon>
        <taxon>Bacillota</taxon>
        <taxon>Clostridia</taxon>
        <taxon>Thermoanaerobacterales</taxon>
        <taxon>Thermoanaerobacteraceae</taxon>
        <taxon>Caldanaerobius</taxon>
    </lineage>
</organism>
<accession>A0A1M4TRJ0</accession>
<dbReference type="AlphaFoldDB" id="A0A1M4TRJ0"/>
<evidence type="ECO:0000256" key="3">
    <source>
        <dbReference type="ARBA" id="ARBA00022475"/>
    </source>
</evidence>
<keyword evidence="2" id="KW-0813">Transport</keyword>
<keyword evidence="6 7" id="KW-0472">Membrane</keyword>
<feature type="transmembrane region" description="Helical" evidence="7">
    <location>
        <begin position="6"/>
        <end position="24"/>
    </location>
</feature>
<evidence type="ECO:0000256" key="2">
    <source>
        <dbReference type="ARBA" id="ARBA00022448"/>
    </source>
</evidence>
<comment type="subcellular location">
    <subcellularLocation>
        <location evidence="1">Membrane</location>
        <topology evidence="1">Multi-pass membrane protein</topology>
    </subcellularLocation>
</comment>
<feature type="transmembrane region" description="Helical" evidence="7">
    <location>
        <begin position="284"/>
        <end position="303"/>
    </location>
</feature>
<feature type="transmembrane region" description="Helical" evidence="7">
    <location>
        <begin position="36"/>
        <end position="55"/>
    </location>
</feature>
<dbReference type="GO" id="GO:0016020">
    <property type="term" value="C:membrane"/>
    <property type="evidence" value="ECO:0007669"/>
    <property type="project" value="UniProtKB-SubCell"/>
</dbReference>
<feature type="transmembrane region" description="Helical" evidence="7">
    <location>
        <begin position="252"/>
        <end position="272"/>
    </location>
</feature>
<evidence type="ECO:0000256" key="5">
    <source>
        <dbReference type="ARBA" id="ARBA00022989"/>
    </source>
</evidence>
<evidence type="ECO:0000256" key="1">
    <source>
        <dbReference type="ARBA" id="ARBA00004141"/>
    </source>
</evidence>
<feature type="transmembrane region" description="Helical" evidence="7">
    <location>
        <begin position="160"/>
        <end position="181"/>
    </location>
</feature>